<evidence type="ECO:0000256" key="2">
    <source>
        <dbReference type="SAM" id="Phobius"/>
    </source>
</evidence>
<evidence type="ECO:0000256" key="1">
    <source>
        <dbReference type="SAM" id="Coils"/>
    </source>
</evidence>
<dbReference type="InterPro" id="IPR011990">
    <property type="entry name" value="TPR-like_helical_dom_sf"/>
</dbReference>
<reference evidence="3" key="1">
    <citation type="submission" date="2020-08" db="EMBL/GenBank/DDBJ databases">
        <title>Genome public.</title>
        <authorList>
            <person name="Liu C."/>
            <person name="Sun Q."/>
        </authorList>
    </citation>
    <scope>NUCLEOTIDE SEQUENCE</scope>
    <source>
        <strain evidence="3">N12</strain>
    </source>
</reference>
<dbReference type="RefSeq" id="WP_262433169.1">
    <property type="nucleotide sequence ID" value="NZ_JACRTF010000001.1"/>
</dbReference>
<dbReference type="AlphaFoldDB" id="A0A926F224"/>
<evidence type="ECO:0000313" key="4">
    <source>
        <dbReference type="Proteomes" id="UP000651085"/>
    </source>
</evidence>
<feature type="transmembrane region" description="Helical" evidence="2">
    <location>
        <begin position="351"/>
        <end position="373"/>
    </location>
</feature>
<evidence type="ECO:0000313" key="3">
    <source>
        <dbReference type="EMBL" id="MBC8591951.1"/>
    </source>
</evidence>
<evidence type="ECO:0008006" key="5">
    <source>
        <dbReference type="Google" id="ProtNLM"/>
    </source>
</evidence>
<keyword evidence="2" id="KW-1133">Transmembrane helix</keyword>
<proteinExistence type="predicted"/>
<name>A0A926F224_9BACT</name>
<gene>
    <name evidence="3" type="ORF">H8744_01590</name>
</gene>
<keyword evidence="2" id="KW-0812">Transmembrane</keyword>
<dbReference type="SUPFAM" id="SSF48452">
    <property type="entry name" value="TPR-like"/>
    <property type="match status" value="1"/>
</dbReference>
<keyword evidence="2" id="KW-0472">Membrane</keyword>
<dbReference type="Proteomes" id="UP000651085">
    <property type="component" value="Unassembled WGS sequence"/>
</dbReference>
<feature type="coiled-coil region" evidence="1">
    <location>
        <begin position="375"/>
        <end position="455"/>
    </location>
</feature>
<accession>A0A926F224</accession>
<dbReference type="EMBL" id="JACRTF010000001">
    <property type="protein sequence ID" value="MBC8591951.1"/>
    <property type="molecule type" value="Genomic_DNA"/>
</dbReference>
<comment type="caution">
    <text evidence="3">The sequence shown here is derived from an EMBL/GenBank/DDBJ whole genome shotgun (WGS) entry which is preliminary data.</text>
</comment>
<organism evidence="3 4">
    <name type="scientific">Jilunia laotingensis</name>
    <dbReference type="NCBI Taxonomy" id="2763675"/>
    <lineage>
        <taxon>Bacteria</taxon>
        <taxon>Pseudomonadati</taxon>
        <taxon>Bacteroidota</taxon>
        <taxon>Bacteroidia</taxon>
        <taxon>Bacteroidales</taxon>
        <taxon>Bacteroidaceae</taxon>
        <taxon>Jilunia</taxon>
    </lineage>
</organism>
<dbReference type="Gene3D" id="1.25.40.10">
    <property type="entry name" value="Tetratricopeptide repeat domain"/>
    <property type="match status" value="1"/>
</dbReference>
<sequence>MLSELVYIDSIVDEKPDSAAVLLSQIPFEHKKADKESEALYHLLQIKIALLLGDELISDSIINPVIEYYEHTNDNHKLAYAYLCKAKNCFFSGTDSISMLYILKAIDKIKSIDKPVLSIEIYNHLGMIYLFQNLPKNSLQAFRKVYGKTDMVSRKYYYKPLLLRNIGRVYNLKTILNKAKDTLSRDTSLLYYREALTFIADNTPRDLTSSLYREISTIYVFKKDYPKALEYLELSKDSMELLRYYGRKADIFLDLGELDSANYYCEKCLTGQNIYSKCSIYNRLYNIERTKKNYWKALKYADTLFVLNDSMNAHIIPGEIMNIQKKYSEEKHKAEKAILQVKYEKEKSHSLLVSFVVVILLFFCTCIYIYSYLKKKKLQQSLLQQKNELLLLNQKIQQWNQQVELSQSKIQQLEQEKEQIESDLYVIANEKESALKRKEEELAGYRKQKSEMSTQKSQYEELYLIELKKLFLSLPLSRKIPVYGTDNAVVEKLNTHSQEQLMNIMDEICYNFASRLHLLLQESTEKTCLCCLIKLQVKPKYIMALCDLGKEAYYKQCQRIAEKLIGKSSISGLKEYLDSF</sequence>
<keyword evidence="4" id="KW-1185">Reference proteome</keyword>
<keyword evidence="1" id="KW-0175">Coiled coil</keyword>
<protein>
    <recommendedName>
        <fullName evidence="5">Tetratricopeptide repeat protein</fullName>
    </recommendedName>
</protein>